<dbReference type="OrthoDB" id="947434at2"/>
<dbReference type="Proteomes" id="UP000031980">
    <property type="component" value="Unassembled WGS sequence"/>
</dbReference>
<keyword evidence="4" id="KW-1185">Reference proteome</keyword>
<sequence>MKKLVLMLVVAVMLCGTVNAQSMFKSRVEGVTGTEFYFGPKFGFNLSNVHNSEMDNKFSFHVGAFAEFKFNDFFGLQPELLYSRQGARDKVGGVKIKSRLNYLNIPVLAKFYVLEALSIDCGPQLDLVLNGKHVAKQGGTTVKEKIRKLNTVGLTFALGATYHFDMGLMVSARYNLGLSNAMDKDTFGDNNQNRLFQLSAGWRF</sequence>
<comment type="caution">
    <text evidence="3">The sequence shown here is derived from an EMBL/GenBank/DDBJ whole genome shotgun (WGS) entry which is preliminary data.</text>
</comment>
<gene>
    <name evidence="3" type="ORF">BA92_04980</name>
</gene>
<dbReference type="SUPFAM" id="SSF56925">
    <property type="entry name" value="OMPA-like"/>
    <property type="match status" value="1"/>
</dbReference>
<dbReference type="InterPro" id="IPR011250">
    <property type="entry name" value="OMP/PagP_B-barrel"/>
</dbReference>
<dbReference type="AlphaFoldDB" id="A0A0C3RG15"/>
<dbReference type="Gene3D" id="2.40.160.20">
    <property type="match status" value="1"/>
</dbReference>
<keyword evidence="1" id="KW-0732">Signal</keyword>
<evidence type="ECO:0000259" key="2">
    <source>
        <dbReference type="Pfam" id="PF13568"/>
    </source>
</evidence>
<evidence type="ECO:0000256" key="1">
    <source>
        <dbReference type="SAM" id="SignalP"/>
    </source>
</evidence>
<proteinExistence type="predicted"/>
<evidence type="ECO:0000313" key="4">
    <source>
        <dbReference type="Proteomes" id="UP000031980"/>
    </source>
</evidence>
<organism evidence="3 4">
    <name type="scientific">Sanguibacteroides justesenii</name>
    <dbReference type="NCBI Taxonomy" id="1547597"/>
    <lineage>
        <taxon>Bacteria</taxon>
        <taxon>Pseudomonadati</taxon>
        <taxon>Bacteroidota</taxon>
        <taxon>Bacteroidia</taxon>
        <taxon>Bacteroidales</taxon>
        <taxon>Porphyromonadaceae</taxon>
        <taxon>Sanguibacteroides</taxon>
    </lineage>
</organism>
<reference evidence="3 4" key="1">
    <citation type="submission" date="2014-07" db="EMBL/GenBank/DDBJ databases">
        <title>Porphyromonadaceae bacterium OUH 308042 = ATCC BAA-2681 = DSM 28342 draft genome.</title>
        <authorList>
            <person name="Sydenham T.V."/>
            <person name="Hasman H."/>
            <person name="Justensen U.S."/>
        </authorList>
    </citation>
    <scope>NUCLEOTIDE SEQUENCE [LARGE SCALE GENOMIC DNA]</scope>
    <source>
        <strain evidence="3 4">OUH 308042</strain>
    </source>
</reference>
<feature type="chain" id="PRO_5043118903" description="Outer membrane protein beta-barrel domain-containing protein" evidence="1">
    <location>
        <begin position="21"/>
        <end position="204"/>
    </location>
</feature>
<dbReference type="EMBL" id="JPIU01000037">
    <property type="protein sequence ID" value="KIO45811.1"/>
    <property type="molecule type" value="Genomic_DNA"/>
</dbReference>
<accession>A0A0C3RG15</accession>
<dbReference type="RefSeq" id="WP_041504960.1">
    <property type="nucleotide sequence ID" value="NZ_JPIU01000037.1"/>
</dbReference>
<name>A0A0C3RG15_9PORP</name>
<dbReference type="Pfam" id="PF13568">
    <property type="entry name" value="OMP_b-brl_2"/>
    <property type="match status" value="1"/>
</dbReference>
<evidence type="ECO:0000313" key="3">
    <source>
        <dbReference type="EMBL" id="KIO45811.1"/>
    </source>
</evidence>
<dbReference type="InterPro" id="IPR025665">
    <property type="entry name" value="Beta-barrel_OMP_2"/>
</dbReference>
<feature type="signal peptide" evidence="1">
    <location>
        <begin position="1"/>
        <end position="20"/>
    </location>
</feature>
<feature type="domain" description="Outer membrane protein beta-barrel" evidence="2">
    <location>
        <begin position="27"/>
        <end position="181"/>
    </location>
</feature>
<protein>
    <recommendedName>
        <fullName evidence="2">Outer membrane protein beta-barrel domain-containing protein</fullName>
    </recommendedName>
</protein>